<feature type="region of interest" description="Disordered" evidence="1">
    <location>
        <begin position="81"/>
        <end position="102"/>
    </location>
</feature>
<dbReference type="Proteomes" id="UP001516400">
    <property type="component" value="Unassembled WGS sequence"/>
</dbReference>
<comment type="caution">
    <text evidence="2">The sequence shown here is derived from an EMBL/GenBank/DDBJ whole genome shotgun (WGS) entry which is preliminary data.</text>
</comment>
<organism evidence="2 3">
    <name type="scientific">Cryptolaemus montrouzieri</name>
    <dbReference type="NCBI Taxonomy" id="559131"/>
    <lineage>
        <taxon>Eukaryota</taxon>
        <taxon>Metazoa</taxon>
        <taxon>Ecdysozoa</taxon>
        <taxon>Arthropoda</taxon>
        <taxon>Hexapoda</taxon>
        <taxon>Insecta</taxon>
        <taxon>Pterygota</taxon>
        <taxon>Neoptera</taxon>
        <taxon>Endopterygota</taxon>
        <taxon>Coleoptera</taxon>
        <taxon>Polyphaga</taxon>
        <taxon>Cucujiformia</taxon>
        <taxon>Coccinelloidea</taxon>
        <taxon>Coccinellidae</taxon>
        <taxon>Scymninae</taxon>
        <taxon>Scymnini</taxon>
        <taxon>Cryptolaemus</taxon>
    </lineage>
</organism>
<feature type="compositionally biased region" description="Low complexity" evidence="1">
    <location>
        <begin position="18"/>
        <end position="27"/>
    </location>
</feature>
<feature type="region of interest" description="Disordered" evidence="1">
    <location>
        <begin position="1"/>
        <end position="64"/>
    </location>
</feature>
<gene>
    <name evidence="2" type="ORF">HHI36_000217</name>
</gene>
<evidence type="ECO:0000256" key="1">
    <source>
        <dbReference type="SAM" id="MobiDB-lite"/>
    </source>
</evidence>
<proteinExistence type="predicted"/>
<sequence>MSAELIRSKRLAVKKNKNLSNVSSSSNKESKRSIKKMDTAAVEDNTSTRKTTKSTSSQASRKQQELMDLKLALKLVEFQGEDDGISDESSESRVESGSVNKS</sequence>
<feature type="compositionally biased region" description="Basic residues" evidence="1">
    <location>
        <begin position="8"/>
        <end position="17"/>
    </location>
</feature>
<evidence type="ECO:0000313" key="3">
    <source>
        <dbReference type="Proteomes" id="UP001516400"/>
    </source>
</evidence>
<dbReference type="EMBL" id="JABFTP020000185">
    <property type="protein sequence ID" value="KAL3285685.1"/>
    <property type="molecule type" value="Genomic_DNA"/>
</dbReference>
<keyword evidence="3" id="KW-1185">Reference proteome</keyword>
<evidence type="ECO:0000313" key="2">
    <source>
        <dbReference type="EMBL" id="KAL3285685.1"/>
    </source>
</evidence>
<dbReference type="AlphaFoldDB" id="A0ABD2P409"/>
<protein>
    <submittedName>
        <fullName evidence="2">Uncharacterized protein</fullName>
    </submittedName>
</protein>
<name>A0ABD2P409_9CUCU</name>
<feature type="compositionally biased region" description="Basic and acidic residues" evidence="1">
    <location>
        <begin position="28"/>
        <end position="38"/>
    </location>
</feature>
<reference evidence="2 3" key="1">
    <citation type="journal article" date="2021" name="BMC Biol.">
        <title>Horizontally acquired antibacterial genes associated with adaptive radiation of ladybird beetles.</title>
        <authorList>
            <person name="Li H.S."/>
            <person name="Tang X.F."/>
            <person name="Huang Y.H."/>
            <person name="Xu Z.Y."/>
            <person name="Chen M.L."/>
            <person name="Du X.Y."/>
            <person name="Qiu B.Y."/>
            <person name="Chen P.T."/>
            <person name="Zhang W."/>
            <person name="Slipinski A."/>
            <person name="Escalona H.E."/>
            <person name="Waterhouse R.M."/>
            <person name="Zwick A."/>
            <person name="Pang H."/>
        </authorList>
    </citation>
    <scope>NUCLEOTIDE SEQUENCE [LARGE SCALE GENOMIC DNA]</scope>
    <source>
        <strain evidence="2">SYSU2018</strain>
    </source>
</reference>
<accession>A0ABD2P409</accession>